<feature type="compositionally biased region" description="Basic and acidic residues" evidence="1">
    <location>
        <begin position="1123"/>
        <end position="1132"/>
    </location>
</feature>
<dbReference type="Gene3D" id="1.20.58.340">
    <property type="entry name" value="Magnesium transport protein CorA, transmembrane region"/>
    <property type="match status" value="1"/>
</dbReference>
<feature type="compositionally biased region" description="Polar residues" evidence="1">
    <location>
        <begin position="999"/>
        <end position="1012"/>
    </location>
</feature>
<sequence length="1359" mass="152242">MFKAQREQVLQRSVFQPFAVNTLDAWTNGQQGECSVEYKTDSISPSRISHWLEHRGDFSRRCSNFEAGTKGAGVIRLLLCETPHWHPLTFSMSQDQFLAVESAFDLPTATLPLFESHGSLHTWSVSKDRFYFVMKVQQQNPIANYGLSFCHDLKTKTTTGIFYGLNLTWQQEWYGTGYSGASRMDELLPQLMELGGLLGNPLLLPTLLLGCDIRRTQQFCMGEIEPRLLQVEEVLRVTRPGQITGKIDILLREKHGEDGDYTPLPFDEDRPYYQRKPKMIKLMTEINTLTTENLIALSVPSWQMRFAGFLKTFLDEPPKMSISQYQLCHSEEMDDMMNHFASAAANNMDHIQQLKSRMELQLQVLYQFMTQTDNHLHATLAAAATRDSSAMKTLAFLTALFLPGTYVATLFSMDMFNWSGPKDTGGGTDEATTTTVSSSFWIYWIVTGILTFAVIGGWRIWWKKENRRHTEQYKTFLGLLDKKNDDRLMKDDCTTNGYHAAREESEDDDGEENDCRGRAKLRGGAGSNHVNWFVRAGHALGLENVGLRSNRSTTDASTEAGPSDAQSDLAVDVEAGLERSDEMDIDHEPEYEQQPELELHEKIPPRSRRRYSQSLSSRHRYPYYLKREPEQPASSRAVSCTEPVLEDTGVGAEAPMLPSPAPPPLSPRPEPPEDPWTWCIDDSNFNTKPSEVPETEEFKALAEPRLAAEQHEVKGSPCPSVATSLMCGNSPGHVQQSSDDQTKIADAANREFMTSKHGPNDGESTELMDGVSLGEIHDLRKTARKMTVRQYEEARVRAEELERLKSYPLPPPLPPPFRAMKVRMRCGVKDNLEPGQLECIRQAAMFEEKGERERRQQVFRDQLEAQLKEQEFFPSPDATPSPQYFADFLAWLENPCTKASMGAEAWESAKSSAQRGDWEGLENLHSFLQWCDYEKTGQWPSYRYWQMLHSAPKVISKKVKRNCSRRNQGATQPSIEREARAEVPGSQSSNYLSLPLTAEPQTLDSTVPQGPTSFYGWHPNPGPQGELPVLQTPSSTLPSRPLAASFPPPPPFRVPGRGDNPRDASSGHDSDADGKMHFSSSRFPTCQEPWRDDGDNNANDGGPKGKEKQEQNHCEGEAQPASGEERQHHSDATVHQQLTSGNSLGGILDGLPVMPMPTPTPTPTQQLLDPAPAEVQQRRDRLATHPPVVRHLAEMRRQALRRGWTAAQIGRLREWHLGRLAKQWWRVQQRQLVRQGSGVVVAAAAVGHMPGDLSDGGGGVDGGGGGGGCGIGEPHSADQHHHNHPLLALTPNPPIRIRGLDFDISTTSAAPEQRREDAARHEKGDEQDRIRTATQQQMETLKAMAREEEEDGQSHQAQQ</sequence>
<feature type="compositionally biased region" description="Polar residues" evidence="1">
    <location>
        <begin position="1133"/>
        <end position="1142"/>
    </location>
</feature>
<feature type="transmembrane region" description="Helical" evidence="2">
    <location>
        <begin position="441"/>
        <end position="462"/>
    </location>
</feature>
<feature type="compositionally biased region" description="Polar residues" evidence="1">
    <location>
        <begin position="965"/>
        <end position="974"/>
    </location>
</feature>
<proteinExistence type="predicted"/>
<evidence type="ECO:0000313" key="3">
    <source>
        <dbReference type="EMBL" id="KAK8154777.1"/>
    </source>
</evidence>
<feature type="region of interest" description="Disordered" evidence="1">
    <location>
        <begin position="1306"/>
        <end position="1359"/>
    </location>
</feature>
<feature type="region of interest" description="Disordered" evidence="1">
    <location>
        <begin position="1252"/>
        <end position="1292"/>
    </location>
</feature>
<keyword evidence="2" id="KW-0472">Membrane</keyword>
<feature type="compositionally biased region" description="Pro residues" evidence="1">
    <location>
        <begin position="657"/>
        <end position="669"/>
    </location>
</feature>
<feature type="region of interest" description="Disordered" evidence="1">
    <location>
        <begin position="579"/>
        <end position="672"/>
    </location>
</feature>
<gene>
    <name evidence="3" type="ORF">IWX90DRAFT_65691</name>
</gene>
<keyword evidence="4" id="KW-1185">Reference proteome</keyword>
<feature type="compositionally biased region" description="Basic and acidic residues" evidence="1">
    <location>
        <begin position="1059"/>
        <end position="1076"/>
    </location>
</feature>
<feature type="compositionally biased region" description="Basic and acidic residues" evidence="1">
    <location>
        <begin position="579"/>
        <end position="590"/>
    </location>
</feature>
<dbReference type="EMBL" id="JBBWUH010000011">
    <property type="protein sequence ID" value="KAK8154777.1"/>
    <property type="molecule type" value="Genomic_DNA"/>
</dbReference>
<comment type="caution">
    <text evidence="3">The sequence shown here is derived from an EMBL/GenBank/DDBJ whole genome shotgun (WGS) entry which is preliminary data.</text>
</comment>
<evidence type="ECO:0000256" key="1">
    <source>
        <dbReference type="SAM" id="MobiDB-lite"/>
    </source>
</evidence>
<keyword evidence="2" id="KW-1133">Transmembrane helix</keyword>
<feature type="compositionally biased region" description="Basic and acidic residues" evidence="1">
    <location>
        <begin position="1103"/>
        <end position="1116"/>
    </location>
</feature>
<feature type="region of interest" description="Disordered" evidence="1">
    <location>
        <begin position="550"/>
        <end position="569"/>
    </location>
</feature>
<feature type="compositionally biased region" description="Basic and acidic residues" evidence="1">
    <location>
        <begin position="1312"/>
        <end position="1331"/>
    </location>
</feature>
<feature type="compositionally biased region" description="Basic residues" evidence="1">
    <location>
        <begin position="605"/>
        <end position="621"/>
    </location>
</feature>
<name>A0ABR1XHF8_9PEZI</name>
<evidence type="ECO:0000256" key="2">
    <source>
        <dbReference type="SAM" id="Phobius"/>
    </source>
</evidence>
<dbReference type="Proteomes" id="UP001456524">
    <property type="component" value="Unassembled WGS sequence"/>
</dbReference>
<reference evidence="3 4" key="1">
    <citation type="journal article" date="2022" name="G3 (Bethesda)">
        <title>Enemy or ally: a genomic approach to elucidate the lifestyle of Phyllosticta citrichinaensis.</title>
        <authorList>
            <person name="Buijs V.A."/>
            <person name="Groenewald J.Z."/>
            <person name="Haridas S."/>
            <person name="LaButti K.M."/>
            <person name="Lipzen A."/>
            <person name="Martin F.M."/>
            <person name="Barry K."/>
            <person name="Grigoriev I.V."/>
            <person name="Crous P.W."/>
            <person name="Seidl M.F."/>
        </authorList>
    </citation>
    <scope>NUCLEOTIDE SEQUENCE [LARGE SCALE GENOMIC DNA]</scope>
    <source>
        <strain evidence="3 4">CBS 129764</strain>
    </source>
</reference>
<feature type="compositionally biased region" description="Gly residues" evidence="1">
    <location>
        <begin position="1254"/>
        <end position="1271"/>
    </location>
</feature>
<accession>A0ABR1XHF8</accession>
<evidence type="ECO:0000313" key="4">
    <source>
        <dbReference type="Proteomes" id="UP001456524"/>
    </source>
</evidence>
<keyword evidence="2" id="KW-0812">Transmembrane</keyword>
<organism evidence="3 4">
    <name type="scientific">Phyllosticta citrichinensis</name>
    <dbReference type="NCBI Taxonomy" id="1130410"/>
    <lineage>
        <taxon>Eukaryota</taxon>
        <taxon>Fungi</taxon>
        <taxon>Dikarya</taxon>
        <taxon>Ascomycota</taxon>
        <taxon>Pezizomycotina</taxon>
        <taxon>Dothideomycetes</taxon>
        <taxon>Dothideomycetes incertae sedis</taxon>
        <taxon>Botryosphaeriales</taxon>
        <taxon>Phyllostictaceae</taxon>
        <taxon>Phyllosticta</taxon>
    </lineage>
</organism>
<feature type="transmembrane region" description="Helical" evidence="2">
    <location>
        <begin position="394"/>
        <end position="413"/>
    </location>
</feature>
<feature type="region of interest" description="Disordered" evidence="1">
    <location>
        <begin position="959"/>
        <end position="1144"/>
    </location>
</feature>
<protein>
    <submittedName>
        <fullName evidence="3">Uncharacterized protein</fullName>
    </submittedName>
</protein>